<organism evidence="9">
    <name type="scientific">Iconisemion striatum</name>
    <dbReference type="NCBI Taxonomy" id="60296"/>
    <lineage>
        <taxon>Eukaryota</taxon>
        <taxon>Metazoa</taxon>
        <taxon>Chordata</taxon>
        <taxon>Craniata</taxon>
        <taxon>Vertebrata</taxon>
        <taxon>Euteleostomi</taxon>
        <taxon>Actinopterygii</taxon>
        <taxon>Neopterygii</taxon>
        <taxon>Teleostei</taxon>
        <taxon>Neoteleostei</taxon>
        <taxon>Acanthomorphata</taxon>
        <taxon>Ovalentaria</taxon>
        <taxon>Atherinomorphae</taxon>
        <taxon>Cyprinodontiformes</taxon>
        <taxon>Nothobranchiidae</taxon>
        <taxon>Iconisemion</taxon>
    </lineage>
</organism>
<evidence type="ECO:0000259" key="8">
    <source>
        <dbReference type="PROSITE" id="PS51162"/>
    </source>
</evidence>
<feature type="domain" description="Thyroglobulin type-1" evidence="8">
    <location>
        <begin position="130"/>
        <end position="186"/>
    </location>
</feature>
<reference evidence="9" key="2">
    <citation type="submission" date="2016-06" db="EMBL/GenBank/DDBJ databases">
        <title>The genome of a short-lived fish provides insights into sex chromosome evolution and the genetic control of aging.</title>
        <authorList>
            <person name="Reichwald K."/>
            <person name="Felder M."/>
            <person name="Petzold A."/>
            <person name="Koch P."/>
            <person name="Groth M."/>
            <person name="Platzer M."/>
        </authorList>
    </citation>
    <scope>NUCLEOTIDE SEQUENCE</scope>
    <source>
        <tissue evidence="9">Brain</tissue>
    </source>
</reference>
<keyword evidence="2" id="KW-0964">Secreted</keyword>
<dbReference type="CDD" id="cd00191">
    <property type="entry name" value="TY"/>
    <property type="match status" value="2"/>
</dbReference>
<dbReference type="SMART" id="SM00211">
    <property type="entry name" value="TY"/>
    <property type="match status" value="2"/>
</dbReference>
<proteinExistence type="predicted"/>
<feature type="disulfide bond" evidence="6">
    <location>
        <begin position="166"/>
        <end position="186"/>
    </location>
</feature>
<sequence>AASTESYRGGCWEFGSPSPGPSDVRLPVRSSVMQRRSPEAFSSHPVNLEDHSAPDSVSGGASAGVWTPQEESFLGLVSAETPCLLKNRDLVQSVSQVLEDPAFLSALQQTLMGLSSPPSASLDQVLTPLLRTCSDEDDEAADYFVPRCMASGGFQEVQCRGSECWCVYSDGQEVIGSRTSGRPSRCPSRCERARATAMKTKSNMAAGVELHIPACSADGDFLPLQCIGSRCFCVDTEGRTTAGPACPEKKTTTSEATEEFCEDEDDEGRLRETSISDAHRFCQDGCSRDACCDGFILNQINVDGGYLFCGWLRAPSVLMCEEQDWDVIGQGSANRMCGAGLRVNEQRRSFQLDFGGQKFTITDSGLPVDTENRTDNQVSITSFQAVYLNTDAVAGGSGSSCAAEDTIPPLNASVQMKFEVLSNDDILVDPQRKLPVLSFWLNKKNYNSQQALLWCLTRCDEEQQCSVSDLRESEPAGFFSCSLYPNTRVCGTYSKLSQQSCLLLLQREPNNTYSKRVDLTGPVKSFYQRVPFQKLVSYSVRSWISLGENTQLSEGESASQVYLRTERLPSATSTFIPGHGTLQGVAMETAIGSDTRTVIQFLGRMILMGGSVFSPSLVQTNSSSRRQAVDLARELGCVTSDLTDDSQLVSCLRSVPVDKLNAAQTKLLAVSGPFQSWSPVRQSKSQSVHRVDLLLGTSVHDGLITRARRIKDFEALQGRADRNELLKEAATWFYSLDHSPTAAGYNLFSRALNNATRDLFIICPTLKMATHWANSNANVFLYHQPASSAFNRAEYSVPLDVQFLFGFPLHPMSSQRFSSSDRHLSLAVMIYISSFIRTGNPNPSRVWAESVLPRWQPVLSSEATPTYLELSPALQHQQGLSQSACSFWDQLGSRLASKTGALGAEPVQLPLKSPTEKDAYN</sequence>
<dbReference type="Pfam" id="PF00086">
    <property type="entry name" value="Thyroglobulin_1"/>
    <property type="match status" value="2"/>
</dbReference>
<protein>
    <submittedName>
        <fullName evidence="9">Thyroglobulin</fullName>
    </submittedName>
</protein>
<dbReference type="Gene3D" id="3.40.50.1820">
    <property type="entry name" value="alpha/beta hydrolase"/>
    <property type="match status" value="1"/>
</dbReference>
<comment type="caution">
    <text evidence="6">Lacks conserved residue(s) required for the propagation of feature annotation.</text>
</comment>
<dbReference type="Gene3D" id="4.10.800.10">
    <property type="entry name" value="Thyroglobulin type-1"/>
    <property type="match status" value="2"/>
</dbReference>
<evidence type="ECO:0000313" key="9">
    <source>
        <dbReference type="EMBL" id="SBP15135.1"/>
    </source>
</evidence>
<evidence type="ECO:0000256" key="5">
    <source>
        <dbReference type="ARBA" id="ARBA00023180"/>
    </source>
</evidence>
<dbReference type="GO" id="GO:0006590">
    <property type="term" value="P:thyroid hormone generation"/>
    <property type="evidence" value="ECO:0007669"/>
    <property type="project" value="TreeGrafter"/>
</dbReference>
<evidence type="ECO:0000256" key="3">
    <source>
        <dbReference type="ARBA" id="ARBA00022729"/>
    </source>
</evidence>
<dbReference type="Pfam" id="PF00135">
    <property type="entry name" value="COesterase"/>
    <property type="match status" value="1"/>
</dbReference>
<feature type="region of interest" description="Disordered" evidence="7">
    <location>
        <begin position="1"/>
        <end position="63"/>
    </location>
</feature>
<keyword evidence="4 6" id="KW-1015">Disulfide bond</keyword>
<dbReference type="InterPro" id="IPR052001">
    <property type="entry name" value="MHC-II_Gamma/Thyroglobulin"/>
</dbReference>
<dbReference type="SUPFAM" id="SSF57610">
    <property type="entry name" value="Thyroglobulin type-1 domain"/>
    <property type="match status" value="2"/>
</dbReference>
<feature type="non-terminal residue" evidence="9">
    <location>
        <position position="1"/>
    </location>
</feature>
<dbReference type="PANTHER" id="PTHR14093">
    <property type="entry name" value="HLA CLASS II GAMMA CHAIN"/>
    <property type="match status" value="1"/>
</dbReference>
<dbReference type="PANTHER" id="PTHR14093:SF19">
    <property type="entry name" value="THYROGLOBULIN"/>
    <property type="match status" value="1"/>
</dbReference>
<dbReference type="InterPro" id="IPR029058">
    <property type="entry name" value="AB_hydrolase_fold"/>
</dbReference>
<dbReference type="InterPro" id="IPR002018">
    <property type="entry name" value="CarbesteraseB"/>
</dbReference>
<feature type="domain" description="Thyroglobulin type-1" evidence="8">
    <location>
        <begin position="187"/>
        <end position="261"/>
    </location>
</feature>
<dbReference type="AlphaFoldDB" id="A0A1A7XB82"/>
<dbReference type="InterPro" id="IPR036857">
    <property type="entry name" value="Thyroglobulin_1_sf"/>
</dbReference>
<evidence type="ECO:0000256" key="2">
    <source>
        <dbReference type="ARBA" id="ARBA00022525"/>
    </source>
</evidence>
<name>A0A1A7XB82_9TELE</name>
<dbReference type="GO" id="GO:0005615">
    <property type="term" value="C:extracellular space"/>
    <property type="evidence" value="ECO:0007669"/>
    <property type="project" value="TreeGrafter"/>
</dbReference>
<evidence type="ECO:0000256" key="4">
    <source>
        <dbReference type="ARBA" id="ARBA00023157"/>
    </source>
</evidence>
<accession>A0A1A7XB82</accession>
<evidence type="ECO:0000256" key="1">
    <source>
        <dbReference type="ARBA" id="ARBA00004613"/>
    </source>
</evidence>
<dbReference type="InterPro" id="IPR000716">
    <property type="entry name" value="Thyroglobulin_1"/>
</dbReference>
<reference evidence="9" key="1">
    <citation type="submission" date="2016-05" db="EMBL/GenBank/DDBJ databases">
        <authorList>
            <person name="Lavstsen T."/>
            <person name="Jespersen J.S."/>
        </authorList>
    </citation>
    <scope>NUCLEOTIDE SEQUENCE</scope>
    <source>
        <tissue evidence="9">Brain</tissue>
    </source>
</reference>
<dbReference type="EMBL" id="HADW01013735">
    <property type="protein sequence ID" value="SBP15135.1"/>
    <property type="molecule type" value="Transcribed_RNA"/>
</dbReference>
<dbReference type="PROSITE" id="PS51162">
    <property type="entry name" value="THYROGLOBULIN_1_2"/>
    <property type="match status" value="2"/>
</dbReference>
<gene>
    <name evidence="9" type="primary">TG</name>
</gene>
<dbReference type="PROSITE" id="PS00484">
    <property type="entry name" value="THYROGLOBULIN_1_1"/>
    <property type="match status" value="2"/>
</dbReference>
<evidence type="ECO:0000256" key="7">
    <source>
        <dbReference type="SAM" id="MobiDB-lite"/>
    </source>
</evidence>
<dbReference type="SUPFAM" id="SSF53474">
    <property type="entry name" value="alpha/beta-Hydrolases"/>
    <property type="match status" value="1"/>
</dbReference>
<comment type="subcellular location">
    <subcellularLocation>
        <location evidence="1">Secreted</location>
    </subcellularLocation>
</comment>
<keyword evidence="5" id="KW-0325">Glycoprotein</keyword>
<keyword evidence="3" id="KW-0732">Signal</keyword>
<evidence type="ECO:0000256" key="6">
    <source>
        <dbReference type="PROSITE-ProRule" id="PRU00500"/>
    </source>
</evidence>